<evidence type="ECO:0000313" key="3">
    <source>
        <dbReference type="Proteomes" id="UP000054217"/>
    </source>
</evidence>
<organism evidence="2 3">
    <name type="scientific">Pisolithus tinctorius Marx 270</name>
    <dbReference type="NCBI Taxonomy" id="870435"/>
    <lineage>
        <taxon>Eukaryota</taxon>
        <taxon>Fungi</taxon>
        <taxon>Dikarya</taxon>
        <taxon>Basidiomycota</taxon>
        <taxon>Agaricomycotina</taxon>
        <taxon>Agaricomycetes</taxon>
        <taxon>Agaricomycetidae</taxon>
        <taxon>Boletales</taxon>
        <taxon>Sclerodermatineae</taxon>
        <taxon>Pisolithaceae</taxon>
        <taxon>Pisolithus</taxon>
    </lineage>
</organism>
<reference evidence="3" key="2">
    <citation type="submission" date="2015-01" db="EMBL/GenBank/DDBJ databases">
        <title>Evolutionary Origins and Diversification of the Mycorrhizal Mutualists.</title>
        <authorList>
            <consortium name="DOE Joint Genome Institute"/>
            <consortium name="Mycorrhizal Genomics Consortium"/>
            <person name="Kohler A."/>
            <person name="Kuo A."/>
            <person name="Nagy L.G."/>
            <person name="Floudas D."/>
            <person name="Copeland A."/>
            <person name="Barry K.W."/>
            <person name="Cichocki N."/>
            <person name="Veneault-Fourrey C."/>
            <person name="LaButti K."/>
            <person name="Lindquist E.A."/>
            <person name="Lipzen A."/>
            <person name="Lundell T."/>
            <person name="Morin E."/>
            <person name="Murat C."/>
            <person name="Riley R."/>
            <person name="Ohm R."/>
            <person name="Sun H."/>
            <person name="Tunlid A."/>
            <person name="Henrissat B."/>
            <person name="Grigoriev I.V."/>
            <person name="Hibbett D.S."/>
            <person name="Martin F."/>
        </authorList>
    </citation>
    <scope>NUCLEOTIDE SEQUENCE [LARGE SCALE GENOMIC DNA]</scope>
    <source>
        <strain evidence="3">Marx 270</strain>
    </source>
</reference>
<reference evidence="2 3" key="1">
    <citation type="submission" date="2014-04" db="EMBL/GenBank/DDBJ databases">
        <authorList>
            <consortium name="DOE Joint Genome Institute"/>
            <person name="Kuo A."/>
            <person name="Kohler A."/>
            <person name="Costa M.D."/>
            <person name="Nagy L.G."/>
            <person name="Floudas D."/>
            <person name="Copeland A."/>
            <person name="Barry K.W."/>
            <person name="Cichocki N."/>
            <person name="Veneault-Fourrey C."/>
            <person name="LaButti K."/>
            <person name="Lindquist E.A."/>
            <person name="Lipzen A."/>
            <person name="Lundell T."/>
            <person name="Morin E."/>
            <person name="Murat C."/>
            <person name="Sun H."/>
            <person name="Tunlid A."/>
            <person name="Henrissat B."/>
            <person name="Grigoriev I.V."/>
            <person name="Hibbett D.S."/>
            <person name="Martin F."/>
            <person name="Nordberg H.P."/>
            <person name="Cantor M.N."/>
            <person name="Hua S.X."/>
        </authorList>
    </citation>
    <scope>NUCLEOTIDE SEQUENCE [LARGE SCALE GENOMIC DNA]</scope>
    <source>
        <strain evidence="2 3">Marx 270</strain>
    </source>
</reference>
<feature type="compositionally biased region" description="Polar residues" evidence="1">
    <location>
        <begin position="37"/>
        <end position="49"/>
    </location>
</feature>
<feature type="region of interest" description="Disordered" evidence="1">
    <location>
        <begin position="1"/>
        <end position="97"/>
    </location>
</feature>
<sequence length="244" mass="26754">MKIGPPVGIRKSKRIKVTSSPTKVQPRQHVKSCHQIIKSSSRNHNNTPVPETEPLPDDEGEDSRIDGDSQAARHASIKPHLQCPSQASQAMTDEEKEEQYLDSFHTKIITLTSGKQLDSHVALQLLHAGAILRQDVVAEDGPEGDHEQSILPTAPPADVNASPDPPRAPVDSEEDEQVIKNAMNSVNPDDVATDDEDNEANQQLHGAIRADDNAKHDLSSEGSAKDKDSDWEADERHLLKFEQS</sequence>
<dbReference type="EMBL" id="KN831958">
    <property type="protein sequence ID" value="KIO08045.1"/>
    <property type="molecule type" value="Genomic_DNA"/>
</dbReference>
<dbReference type="InParanoid" id="A0A0C3P4Q1"/>
<gene>
    <name evidence="2" type="ORF">M404DRAFT_23302</name>
</gene>
<evidence type="ECO:0000313" key="2">
    <source>
        <dbReference type="EMBL" id="KIO08045.1"/>
    </source>
</evidence>
<protein>
    <submittedName>
        <fullName evidence="2">Uncharacterized protein</fullName>
    </submittedName>
</protein>
<dbReference type="OrthoDB" id="2700890at2759"/>
<dbReference type="Proteomes" id="UP000054217">
    <property type="component" value="Unassembled WGS sequence"/>
</dbReference>
<dbReference type="HOGENOM" id="CLU_1138402_0_0_1"/>
<proteinExistence type="predicted"/>
<dbReference type="AlphaFoldDB" id="A0A0C3P4Q1"/>
<accession>A0A0C3P4Q1</accession>
<keyword evidence="3" id="KW-1185">Reference proteome</keyword>
<feature type="region of interest" description="Disordered" evidence="1">
    <location>
        <begin position="137"/>
        <end position="232"/>
    </location>
</feature>
<name>A0A0C3P4Q1_PISTI</name>
<evidence type="ECO:0000256" key="1">
    <source>
        <dbReference type="SAM" id="MobiDB-lite"/>
    </source>
</evidence>
<feature type="compositionally biased region" description="Basic and acidic residues" evidence="1">
    <location>
        <begin position="208"/>
        <end position="232"/>
    </location>
</feature>